<evidence type="ECO:0000256" key="5">
    <source>
        <dbReference type="PIRSR" id="PIRSR600183-50"/>
    </source>
</evidence>
<name>A0A2H0UI66_9BACT</name>
<keyword evidence="2" id="KW-0210">Decarboxylase</keyword>
<dbReference type="Gene3D" id="3.20.20.10">
    <property type="entry name" value="Alanine racemase"/>
    <property type="match status" value="1"/>
</dbReference>
<keyword evidence="3 5" id="KW-0663">Pyridoxal phosphate</keyword>
<feature type="domain" description="Orn/DAP/Arg decarboxylase 2 C-terminal" evidence="8">
    <location>
        <begin position="28"/>
        <end position="349"/>
    </location>
</feature>
<evidence type="ECO:0000313" key="11">
    <source>
        <dbReference type="Proteomes" id="UP000229315"/>
    </source>
</evidence>
<dbReference type="Gene3D" id="2.40.37.10">
    <property type="entry name" value="Lyase, Ornithine Decarboxylase, Chain A, domain 1"/>
    <property type="match status" value="1"/>
</dbReference>
<dbReference type="InterPro" id="IPR029066">
    <property type="entry name" value="PLP-binding_barrel"/>
</dbReference>
<dbReference type="PANTHER" id="PTHR43727:SF2">
    <property type="entry name" value="GROUP IV DECARBOXYLASE"/>
    <property type="match status" value="1"/>
</dbReference>
<comment type="similarity">
    <text evidence="6">Belongs to the Orn/Lys/Arg decarboxylase class-II family.</text>
</comment>
<evidence type="ECO:0000256" key="4">
    <source>
        <dbReference type="ARBA" id="ARBA00023239"/>
    </source>
</evidence>
<dbReference type="InterPro" id="IPR022644">
    <property type="entry name" value="De-COase2_N"/>
</dbReference>
<dbReference type="InterPro" id="IPR009006">
    <property type="entry name" value="Ala_racemase/Decarboxylase_C"/>
</dbReference>
<dbReference type="GO" id="GO:0008836">
    <property type="term" value="F:diaminopimelate decarboxylase activity"/>
    <property type="evidence" value="ECO:0007669"/>
    <property type="project" value="InterPro"/>
</dbReference>
<dbReference type="PRINTS" id="PR01179">
    <property type="entry name" value="ODADCRBXLASE"/>
</dbReference>
<dbReference type="SUPFAM" id="SSF50621">
    <property type="entry name" value="Alanine racemase C-terminal domain-like"/>
    <property type="match status" value="1"/>
</dbReference>
<dbReference type="PANTHER" id="PTHR43727">
    <property type="entry name" value="DIAMINOPIMELATE DECARBOXYLASE"/>
    <property type="match status" value="1"/>
</dbReference>
<dbReference type="Pfam" id="PF02784">
    <property type="entry name" value="Orn_Arg_deC_N"/>
    <property type="match status" value="1"/>
</dbReference>
<evidence type="ECO:0000256" key="1">
    <source>
        <dbReference type="ARBA" id="ARBA00001933"/>
    </source>
</evidence>
<proteinExistence type="inferred from homology"/>
<comment type="cofactor">
    <cofactor evidence="1 5">
        <name>pyridoxal 5'-phosphate</name>
        <dbReference type="ChEBI" id="CHEBI:597326"/>
    </cofactor>
</comment>
<dbReference type="PRINTS" id="PR01181">
    <property type="entry name" value="DAPDCRBXLASE"/>
</dbReference>
<dbReference type="InterPro" id="IPR022643">
    <property type="entry name" value="De-COase2_C"/>
</dbReference>
<comment type="caution">
    <text evidence="10">The sequence shown here is derived from an EMBL/GenBank/DDBJ whole genome shotgun (WGS) entry which is preliminary data.</text>
</comment>
<sequence length="421" mass="45888">MEKTIEQLRFLSPKEVTAIAKEYGTPAYVYDKVSLQNAARALTAIKAPFGITPRFAMKANPHKAILKLFEKESLYFDASSIYEVERAMLAGIPGEKILLTSQQVLSPEAIQRLHSLGVSYTATSLQQLKTFAEAVPRGTVSVRINPGVGIGETKRVNTGGHASSFGIWHEYLGEVKKIVTEYGLCVERVHTHIGNGGDPEMWKAIAVESISLLNEFPEAMVMNLGGGFKVARMQGEQHLSANVQEIGVAIAKELKRFHQKAGREIHLELEPGTFLTALAGSLITRVDDIVDTGPFGYTFIKLDTGMNDILRPGMYGAQHPVVVVPETEQHDEYVFVGHNCESGDIITPKKGDAEQVGPRLTSQPTIGSHVVIEGAGAYCSAMSASGYNSFPSAVEVMRNKDGSTEMVSRRGELSDLVKREQ</sequence>
<gene>
    <name evidence="10" type="ORF">COU15_00885</name>
</gene>
<dbReference type="InterPro" id="IPR000183">
    <property type="entry name" value="Orn/DAP/Arg_de-COase"/>
</dbReference>
<feature type="region of interest" description="Disordered" evidence="7">
    <location>
        <begin position="401"/>
        <end position="421"/>
    </location>
</feature>
<feature type="modified residue" description="N6-(pyridoxal phosphate)lysine" evidence="5">
    <location>
        <position position="58"/>
    </location>
</feature>
<dbReference type="SUPFAM" id="SSF51419">
    <property type="entry name" value="PLP-binding barrel"/>
    <property type="match status" value="1"/>
</dbReference>
<evidence type="ECO:0000256" key="6">
    <source>
        <dbReference type="RuleBase" id="RU003737"/>
    </source>
</evidence>
<dbReference type="InterPro" id="IPR002986">
    <property type="entry name" value="DAP_deCOOHase_LysA"/>
</dbReference>
<dbReference type="Proteomes" id="UP000229315">
    <property type="component" value="Unassembled WGS sequence"/>
</dbReference>
<evidence type="ECO:0000256" key="2">
    <source>
        <dbReference type="ARBA" id="ARBA00022793"/>
    </source>
</evidence>
<reference evidence="11" key="1">
    <citation type="submission" date="2017-09" db="EMBL/GenBank/DDBJ databases">
        <title>Depth-based differentiation of microbial function through sediment-hosted aquifers and enrichment of novel symbionts in the deep terrestrial subsurface.</title>
        <authorList>
            <person name="Probst A.J."/>
            <person name="Ladd B."/>
            <person name="Jarett J.K."/>
            <person name="Geller-Mcgrath D.E."/>
            <person name="Sieber C.M.K."/>
            <person name="Emerson J.B."/>
            <person name="Anantharaman K."/>
            <person name="Thomas B.C."/>
            <person name="Malmstrom R."/>
            <person name="Stieglmeier M."/>
            <person name="Klingl A."/>
            <person name="Woyke T."/>
            <person name="Ryan C.M."/>
            <person name="Banfield J.F."/>
        </authorList>
    </citation>
    <scope>NUCLEOTIDE SEQUENCE [LARGE SCALE GENOMIC DNA]</scope>
</reference>
<evidence type="ECO:0000259" key="8">
    <source>
        <dbReference type="Pfam" id="PF00278"/>
    </source>
</evidence>
<evidence type="ECO:0000313" key="10">
    <source>
        <dbReference type="EMBL" id="PIR85366.1"/>
    </source>
</evidence>
<feature type="domain" description="Orn/DAP/Arg decarboxylase 2 N-terminal" evidence="9">
    <location>
        <begin position="41"/>
        <end position="277"/>
    </location>
</feature>
<feature type="active site" description="Proton donor" evidence="5">
    <location>
        <position position="340"/>
    </location>
</feature>
<dbReference type="GO" id="GO:0009089">
    <property type="term" value="P:lysine biosynthetic process via diaminopimelate"/>
    <property type="evidence" value="ECO:0007669"/>
    <property type="project" value="InterPro"/>
</dbReference>
<dbReference type="EMBL" id="PFBH01000005">
    <property type="protein sequence ID" value="PIR85366.1"/>
    <property type="molecule type" value="Genomic_DNA"/>
</dbReference>
<evidence type="ECO:0000256" key="7">
    <source>
        <dbReference type="SAM" id="MobiDB-lite"/>
    </source>
</evidence>
<evidence type="ECO:0000256" key="3">
    <source>
        <dbReference type="ARBA" id="ARBA00022898"/>
    </source>
</evidence>
<dbReference type="AlphaFoldDB" id="A0A2H0UI66"/>
<protein>
    <submittedName>
        <fullName evidence="10">Diaminopimelate decarboxylase</fullName>
    </submittedName>
</protein>
<dbReference type="Pfam" id="PF00278">
    <property type="entry name" value="Orn_DAP_Arg_deC"/>
    <property type="match status" value="1"/>
</dbReference>
<accession>A0A2H0UI66</accession>
<keyword evidence="4" id="KW-0456">Lyase</keyword>
<evidence type="ECO:0000259" key="9">
    <source>
        <dbReference type="Pfam" id="PF02784"/>
    </source>
</evidence>
<organism evidence="10 11">
    <name type="scientific">Candidatus Kaiserbacteria bacterium CG10_big_fil_rev_8_21_14_0_10_45_20</name>
    <dbReference type="NCBI Taxonomy" id="1974607"/>
    <lineage>
        <taxon>Bacteria</taxon>
        <taxon>Candidatus Kaiseribacteriota</taxon>
    </lineage>
</organism>